<dbReference type="InterPro" id="IPR008927">
    <property type="entry name" value="6-PGluconate_DH-like_C_sf"/>
</dbReference>
<evidence type="ECO:0000259" key="8">
    <source>
        <dbReference type="Pfam" id="PF08125"/>
    </source>
</evidence>
<evidence type="ECO:0000313" key="10">
    <source>
        <dbReference type="Proteomes" id="UP000608530"/>
    </source>
</evidence>
<dbReference type="Proteomes" id="UP000608530">
    <property type="component" value="Unassembled WGS sequence"/>
</dbReference>
<dbReference type="Gene3D" id="1.10.1040.10">
    <property type="entry name" value="N-(1-d-carboxylethyl)-l-norvaline Dehydrogenase, domain 2"/>
    <property type="match status" value="1"/>
</dbReference>
<dbReference type="GO" id="GO:0008926">
    <property type="term" value="F:mannitol-1-phosphate 5-dehydrogenase activity"/>
    <property type="evidence" value="ECO:0007669"/>
    <property type="project" value="UniProtKB-EC"/>
</dbReference>
<dbReference type="InterPro" id="IPR013131">
    <property type="entry name" value="Mannitol_DH_N"/>
</dbReference>
<dbReference type="EMBL" id="JAEHOH010000006">
    <property type="protein sequence ID" value="MBK0418363.1"/>
    <property type="molecule type" value="Genomic_DNA"/>
</dbReference>
<dbReference type="Pfam" id="PF01232">
    <property type="entry name" value="Mannitol_dh"/>
    <property type="match status" value="1"/>
</dbReference>
<sequence length="492" mass="53856">MPRLTAATLDQANSGVATPPYDRAGLVTGIAHFGMGGFHRAHQALMIDELLRRGEAREWAITGIGVRPEDSRMRAALGEQDGLYTLIEKHADGAQDARVIGSILGMLTLADDGAEAVLELLSTPTTRIVSLTVTEGGYNINQSTGEFLIDAPDVVADLAEGAMPRTVFGLIVEALRRRREAGTTPFTVMSCDNLPDNGRVAHRSILAFAEAKDPELAAWIDAEVAFPNSMVDRITPATTDADRRSALELTGLEDAWPVVCETFFQWVLQDSFVNGRPPYELARVELVDDVEPYEMMKLRLLNSSHQGLCYFGYLLGYRFVADATSDPLISGLLRNYIGREAIPTLRPIGGVDPAEYGETCISRFRNPQVGDTVARLCAESSDRIPKWLLPVVFDLLAEGRSVDFSAAIVASWARYARGVDEQGEPIEVVDNRREQVMAAAAPSDDPLAFIRDPELFGDLAERPEFTEPYLYALTALNERGARALLTELAERA</sequence>
<dbReference type="RefSeq" id="WP_200114450.1">
    <property type="nucleotide sequence ID" value="NZ_JAEHOH010000006.1"/>
</dbReference>
<feature type="domain" description="Mannitol dehydrogenase C-terminal" evidence="8">
    <location>
        <begin position="289"/>
        <end position="475"/>
    </location>
</feature>
<evidence type="ECO:0000256" key="1">
    <source>
        <dbReference type="ARBA" id="ARBA00006541"/>
    </source>
</evidence>
<dbReference type="Pfam" id="PF08125">
    <property type="entry name" value="Mannitol_dh_C"/>
    <property type="match status" value="1"/>
</dbReference>
<dbReference type="PROSITE" id="PS00974">
    <property type="entry name" value="MANNITOL_DHGENASE"/>
    <property type="match status" value="1"/>
</dbReference>
<dbReference type="PANTHER" id="PTHR43362">
    <property type="entry name" value="MANNITOL DEHYDROGENASE DSF1-RELATED"/>
    <property type="match status" value="1"/>
</dbReference>
<dbReference type="SUPFAM" id="SSF51735">
    <property type="entry name" value="NAD(P)-binding Rossmann-fold domains"/>
    <property type="match status" value="1"/>
</dbReference>
<evidence type="ECO:0000256" key="6">
    <source>
        <dbReference type="ARBA" id="ARBA00048615"/>
    </source>
</evidence>
<dbReference type="Gene3D" id="3.40.50.720">
    <property type="entry name" value="NAD(P)-binding Rossmann-like Domain"/>
    <property type="match status" value="1"/>
</dbReference>
<dbReference type="SUPFAM" id="SSF48179">
    <property type="entry name" value="6-phosphogluconate dehydrogenase C-terminal domain-like"/>
    <property type="match status" value="1"/>
</dbReference>
<dbReference type="AlphaFoldDB" id="A0A934Q6K3"/>
<evidence type="ECO:0000256" key="2">
    <source>
        <dbReference type="ARBA" id="ARBA00012939"/>
    </source>
</evidence>
<comment type="caution">
    <text evidence="9">The sequence shown here is derived from an EMBL/GenBank/DDBJ whole genome shotgun (WGS) entry which is preliminary data.</text>
</comment>
<evidence type="ECO:0000256" key="4">
    <source>
        <dbReference type="ARBA" id="ARBA00023002"/>
    </source>
</evidence>
<dbReference type="InterPro" id="IPR023027">
    <property type="entry name" value="Mannitol_DH_CS"/>
</dbReference>
<comment type="catalytic activity">
    <reaction evidence="6">
        <text>D-mannitol 1-phosphate + NAD(+) = beta-D-fructose 6-phosphate + NADH + H(+)</text>
        <dbReference type="Rhea" id="RHEA:19661"/>
        <dbReference type="ChEBI" id="CHEBI:15378"/>
        <dbReference type="ChEBI" id="CHEBI:57540"/>
        <dbReference type="ChEBI" id="CHEBI:57634"/>
        <dbReference type="ChEBI" id="CHEBI:57945"/>
        <dbReference type="ChEBI" id="CHEBI:61381"/>
        <dbReference type="EC" id="1.1.1.17"/>
    </reaction>
</comment>
<dbReference type="InterPro" id="IPR036291">
    <property type="entry name" value="NAD(P)-bd_dom_sf"/>
</dbReference>
<dbReference type="InterPro" id="IPR050988">
    <property type="entry name" value="Mannitol_DH/Oxidoreductase"/>
</dbReference>
<comment type="similarity">
    <text evidence="1">Belongs to the mannitol dehydrogenase family.</text>
</comment>
<evidence type="ECO:0000256" key="3">
    <source>
        <dbReference type="ARBA" id="ARBA00016219"/>
    </source>
</evidence>
<keyword evidence="4" id="KW-0560">Oxidoreductase</keyword>
<reference evidence="9" key="1">
    <citation type="submission" date="2020-12" db="EMBL/GenBank/DDBJ databases">
        <title>Leucobacter sp. CAS1, isolated from Chromium sludge.</title>
        <authorList>
            <person name="Xu Z."/>
        </authorList>
    </citation>
    <scope>NUCLEOTIDE SEQUENCE</scope>
    <source>
        <strain evidence="9">CSA1</strain>
    </source>
</reference>
<name>A0A934Q6K3_9MICO</name>
<dbReference type="InterPro" id="IPR013118">
    <property type="entry name" value="Mannitol_DH_C"/>
</dbReference>
<dbReference type="EC" id="1.1.1.17" evidence="2"/>
<dbReference type="InterPro" id="IPR000669">
    <property type="entry name" value="Mannitol_DH"/>
</dbReference>
<gene>
    <name evidence="9" type="ORF">JD276_04865</name>
</gene>
<dbReference type="InterPro" id="IPR013328">
    <property type="entry name" value="6PGD_dom2"/>
</dbReference>
<evidence type="ECO:0000256" key="5">
    <source>
        <dbReference type="ARBA" id="ARBA00023027"/>
    </source>
</evidence>
<evidence type="ECO:0000259" key="7">
    <source>
        <dbReference type="Pfam" id="PF01232"/>
    </source>
</evidence>
<feature type="domain" description="Mannitol dehydrogenase N-terminal" evidence="7">
    <location>
        <begin position="29"/>
        <end position="279"/>
    </location>
</feature>
<dbReference type="PANTHER" id="PTHR43362:SF1">
    <property type="entry name" value="MANNITOL DEHYDROGENASE 2-RELATED"/>
    <property type="match status" value="1"/>
</dbReference>
<accession>A0A934Q6K3</accession>
<protein>
    <recommendedName>
        <fullName evidence="3">Mannitol-1-phosphate 5-dehydrogenase</fullName>
        <ecNumber evidence="2">1.1.1.17</ecNumber>
    </recommendedName>
</protein>
<keyword evidence="10" id="KW-1185">Reference proteome</keyword>
<dbReference type="PRINTS" id="PR00084">
    <property type="entry name" value="MTLDHDRGNASE"/>
</dbReference>
<organism evidence="9 10">
    <name type="scientific">Leucobacter chromiisoli</name>
    <dbReference type="NCBI Taxonomy" id="2796471"/>
    <lineage>
        <taxon>Bacteria</taxon>
        <taxon>Bacillati</taxon>
        <taxon>Actinomycetota</taxon>
        <taxon>Actinomycetes</taxon>
        <taxon>Micrococcales</taxon>
        <taxon>Microbacteriaceae</taxon>
        <taxon>Leucobacter</taxon>
    </lineage>
</organism>
<evidence type="ECO:0000313" key="9">
    <source>
        <dbReference type="EMBL" id="MBK0418363.1"/>
    </source>
</evidence>
<keyword evidence="5" id="KW-0520">NAD</keyword>
<proteinExistence type="inferred from homology"/>
<dbReference type="GO" id="GO:0019594">
    <property type="term" value="P:mannitol metabolic process"/>
    <property type="evidence" value="ECO:0007669"/>
    <property type="project" value="InterPro"/>
</dbReference>